<keyword evidence="1" id="KW-0472">Membrane</keyword>
<organism evidence="1 2">
    <name type="scientific">Daphnia magna</name>
    <dbReference type="NCBI Taxonomy" id="35525"/>
    <lineage>
        <taxon>Eukaryota</taxon>
        <taxon>Metazoa</taxon>
        <taxon>Ecdysozoa</taxon>
        <taxon>Arthropoda</taxon>
        <taxon>Crustacea</taxon>
        <taxon>Branchiopoda</taxon>
        <taxon>Diplostraca</taxon>
        <taxon>Cladocera</taxon>
        <taxon>Anomopoda</taxon>
        <taxon>Daphniidae</taxon>
        <taxon>Daphnia</taxon>
    </lineage>
</organism>
<gene>
    <name evidence="1" type="ORF">APZ42_000593</name>
</gene>
<proteinExistence type="predicted"/>
<dbReference type="EMBL" id="LRGB01004513">
    <property type="protein sequence ID" value="KZS02386.1"/>
    <property type="molecule type" value="Genomic_DNA"/>
</dbReference>
<reference evidence="1 2" key="1">
    <citation type="submission" date="2016-03" db="EMBL/GenBank/DDBJ databases">
        <title>EvidentialGene: Evidence-directed Construction of Genes on Genomes.</title>
        <authorList>
            <person name="Gilbert D.G."/>
            <person name="Choi J.-H."/>
            <person name="Mockaitis K."/>
            <person name="Colbourne J."/>
            <person name="Pfrender M."/>
        </authorList>
    </citation>
    <scope>NUCLEOTIDE SEQUENCE [LARGE SCALE GENOMIC DNA]</scope>
    <source>
        <strain evidence="1 2">Xinb3</strain>
        <tissue evidence="1">Complete organism</tissue>
    </source>
</reference>
<dbReference type="OrthoDB" id="5950063at2759"/>
<protein>
    <submittedName>
        <fullName evidence="1">Transmembrane protein 223</fullName>
    </submittedName>
</protein>
<evidence type="ECO:0000313" key="1">
    <source>
        <dbReference type="EMBL" id="KZS02386.1"/>
    </source>
</evidence>
<keyword evidence="2" id="KW-1185">Reference proteome</keyword>
<dbReference type="Proteomes" id="UP000076858">
    <property type="component" value="Unassembled WGS sequence"/>
</dbReference>
<evidence type="ECO:0000313" key="2">
    <source>
        <dbReference type="Proteomes" id="UP000076858"/>
    </source>
</evidence>
<name>A0A164JIM9_9CRUS</name>
<accession>A0A164JIM9</accession>
<sequence>MAALMKLSSFFRPWPSLLTRHVNRFKDNSTVTKVINRTKFSTKAAWEMDTNVAKDVVLYAHHNPQFHKCTSPKTRIRFKSPMVSFNKLRRRKI</sequence>
<dbReference type="AlphaFoldDB" id="A0A164JIM9"/>
<keyword evidence="1" id="KW-0812">Transmembrane</keyword>
<comment type="caution">
    <text evidence="1">The sequence shown here is derived from an EMBL/GenBank/DDBJ whole genome shotgun (WGS) entry which is preliminary data.</text>
</comment>